<dbReference type="SUPFAM" id="SSF52777">
    <property type="entry name" value="CoA-dependent acyltransferases"/>
    <property type="match status" value="2"/>
</dbReference>
<reference evidence="5 6" key="1">
    <citation type="submission" date="2024-08" db="EMBL/GenBank/DDBJ databases">
        <authorList>
            <person name="Ishaq N."/>
        </authorList>
    </citation>
    <scope>NUCLEOTIDE SEQUENCE [LARGE SCALE GENOMIC DNA]</scope>
    <source>
        <strain evidence="5 6">DSM 18651</strain>
    </source>
</reference>
<dbReference type="Pfam" id="PF00501">
    <property type="entry name" value="AMP-binding"/>
    <property type="match status" value="1"/>
</dbReference>
<dbReference type="PANTHER" id="PTHR45527:SF1">
    <property type="entry name" value="FATTY ACID SYNTHASE"/>
    <property type="match status" value="1"/>
</dbReference>
<dbReference type="InterPro" id="IPR000873">
    <property type="entry name" value="AMP-dep_synth/lig_dom"/>
</dbReference>
<dbReference type="InterPro" id="IPR029058">
    <property type="entry name" value="AB_hydrolase_fold"/>
</dbReference>
<keyword evidence="2" id="KW-0596">Phosphopantetheine</keyword>
<dbReference type="CDD" id="cd05930">
    <property type="entry name" value="A_NRPS"/>
    <property type="match status" value="1"/>
</dbReference>
<gene>
    <name evidence="5" type="ORF">ACCI49_03885</name>
</gene>
<dbReference type="InterPro" id="IPR006162">
    <property type="entry name" value="Ppantetheine_attach_site"/>
</dbReference>
<dbReference type="Gene3D" id="2.30.38.10">
    <property type="entry name" value="Luciferase, Domain 3"/>
    <property type="match status" value="1"/>
</dbReference>
<feature type="domain" description="Carrier" evidence="4">
    <location>
        <begin position="1063"/>
        <end position="1114"/>
    </location>
</feature>
<comment type="cofactor">
    <cofactor evidence="1">
        <name>pantetheine 4'-phosphate</name>
        <dbReference type="ChEBI" id="CHEBI:47942"/>
    </cofactor>
</comment>
<dbReference type="Gene3D" id="1.10.10.1830">
    <property type="entry name" value="Non-ribosomal peptide synthase, adenylation domain"/>
    <property type="match status" value="1"/>
</dbReference>
<dbReference type="EMBL" id="JBGMEK010000005">
    <property type="protein sequence ID" value="MFA0810050.1"/>
    <property type="molecule type" value="Genomic_DNA"/>
</dbReference>
<dbReference type="Proteomes" id="UP001569428">
    <property type="component" value="Unassembled WGS sequence"/>
</dbReference>
<dbReference type="PROSITE" id="PS00012">
    <property type="entry name" value="PHOSPHOPANTETHEINE"/>
    <property type="match status" value="1"/>
</dbReference>
<organism evidence="5 6">
    <name type="scientific">Microbulbifer epialgicus</name>
    <dbReference type="NCBI Taxonomy" id="393907"/>
    <lineage>
        <taxon>Bacteria</taxon>
        <taxon>Pseudomonadati</taxon>
        <taxon>Pseudomonadota</taxon>
        <taxon>Gammaproteobacteria</taxon>
        <taxon>Cellvibrionales</taxon>
        <taxon>Microbulbiferaceae</taxon>
        <taxon>Microbulbifer</taxon>
    </lineage>
</organism>
<proteinExistence type="predicted"/>
<accession>A0ABV4NVH2</accession>
<dbReference type="Gene3D" id="3.40.50.980">
    <property type="match status" value="2"/>
</dbReference>
<dbReference type="InterPro" id="IPR009081">
    <property type="entry name" value="PP-bd_ACP"/>
</dbReference>
<dbReference type="Pfam" id="PF00668">
    <property type="entry name" value="Condensation"/>
    <property type="match status" value="1"/>
</dbReference>
<dbReference type="Pfam" id="PF00550">
    <property type="entry name" value="PP-binding"/>
    <property type="match status" value="1"/>
</dbReference>
<dbReference type="InterPro" id="IPR036736">
    <property type="entry name" value="ACP-like_sf"/>
</dbReference>
<dbReference type="PANTHER" id="PTHR45527">
    <property type="entry name" value="NONRIBOSOMAL PEPTIDE SYNTHETASE"/>
    <property type="match status" value="1"/>
</dbReference>
<dbReference type="Gene3D" id="3.40.50.1820">
    <property type="entry name" value="alpha/beta hydrolase"/>
    <property type="match status" value="1"/>
</dbReference>
<dbReference type="Gene3D" id="3.30.300.30">
    <property type="match status" value="1"/>
</dbReference>
<dbReference type="InterPro" id="IPR044894">
    <property type="entry name" value="TubC_N_sf"/>
</dbReference>
<dbReference type="RefSeq" id="WP_371837663.1">
    <property type="nucleotide sequence ID" value="NZ_JBGMEK010000005.1"/>
</dbReference>
<name>A0ABV4NVH2_9GAMM</name>
<dbReference type="Gene3D" id="3.30.559.30">
    <property type="entry name" value="Nonribosomal peptide synthetase, condensation domain"/>
    <property type="match status" value="1"/>
</dbReference>
<dbReference type="InterPro" id="IPR025110">
    <property type="entry name" value="AMP-bd_C"/>
</dbReference>
<dbReference type="InterPro" id="IPR010071">
    <property type="entry name" value="AA_adenyl_dom"/>
</dbReference>
<dbReference type="InterPro" id="IPR023213">
    <property type="entry name" value="CAT-like_dom_sf"/>
</dbReference>
<protein>
    <submittedName>
        <fullName evidence="5">Amino acid adenylation domain-containing protein</fullName>
    </submittedName>
</protein>
<evidence type="ECO:0000313" key="6">
    <source>
        <dbReference type="Proteomes" id="UP001569428"/>
    </source>
</evidence>
<evidence type="ECO:0000259" key="4">
    <source>
        <dbReference type="PROSITE" id="PS50075"/>
    </source>
</evidence>
<evidence type="ECO:0000256" key="1">
    <source>
        <dbReference type="ARBA" id="ARBA00001957"/>
    </source>
</evidence>
<dbReference type="InterPro" id="IPR001242">
    <property type="entry name" value="Condensation_dom"/>
</dbReference>
<dbReference type="InterPro" id="IPR045851">
    <property type="entry name" value="AMP-bd_C_sf"/>
</dbReference>
<dbReference type="PROSITE" id="PS50075">
    <property type="entry name" value="CARRIER"/>
    <property type="match status" value="1"/>
</dbReference>
<keyword evidence="3" id="KW-0597">Phosphoprotein</keyword>
<dbReference type="NCBIfam" id="TIGR01733">
    <property type="entry name" value="AA-adenyl-dom"/>
    <property type="match status" value="1"/>
</dbReference>
<dbReference type="Pfam" id="PF13193">
    <property type="entry name" value="AMP-binding_C"/>
    <property type="match status" value="1"/>
</dbReference>
<evidence type="ECO:0000256" key="3">
    <source>
        <dbReference type="ARBA" id="ARBA00022553"/>
    </source>
</evidence>
<evidence type="ECO:0000313" key="5">
    <source>
        <dbReference type="EMBL" id="MFA0810050.1"/>
    </source>
</evidence>
<comment type="caution">
    <text evidence="5">The sequence shown here is derived from an EMBL/GenBank/DDBJ whole genome shotgun (WGS) entry which is preliminary data.</text>
</comment>
<dbReference type="Gene3D" id="3.30.559.10">
    <property type="entry name" value="Chloramphenicol acetyltransferase-like domain"/>
    <property type="match status" value="1"/>
</dbReference>
<dbReference type="SUPFAM" id="SSF56801">
    <property type="entry name" value="Acetyl-CoA synthetase-like"/>
    <property type="match status" value="1"/>
</dbReference>
<evidence type="ECO:0000256" key="2">
    <source>
        <dbReference type="ARBA" id="ARBA00022450"/>
    </source>
</evidence>
<dbReference type="CDD" id="cd19543">
    <property type="entry name" value="DCL_NRPS"/>
    <property type="match status" value="1"/>
</dbReference>
<dbReference type="SUPFAM" id="SSF47336">
    <property type="entry name" value="ACP-like"/>
    <property type="match status" value="1"/>
</dbReference>
<feature type="non-terminal residue" evidence="5">
    <location>
        <position position="1114"/>
    </location>
</feature>
<keyword evidence="6" id="KW-1185">Reference proteome</keyword>
<sequence length="1114" mass="126251">MKVDELFELLRQKDIRISIADDNLRVLDPNGNITSTIISQLKSFKIELIDILKSASPFQPSDFPYVNFENEAIDEIQEKNLYLDDVYITTPMQEGMIYHGILDGSAKSYTNQLHASIKGNLDVVAFHTAWKNLIERYSIFRTSFSDSKYKQIHQIVHKSVDLKIRIEDWRESDCKNFEEKLDALHFADRNKGFDFGFPPLIRLTLIRLSDDEWHFLWTHHHIIIDGWSLPIIFRDLIEIYRSLISKDTPELSPVIPYKNYIAWLFSQNHNNAKIFWRDHLANISHPTPLAVNRLSYISDQPDYHVSKLIIPNKLSGQIADYAKRMHRTLNTIVQAAWSYLLYRYSGEDRVVFGATVSGRPTEIEGVEGMVGLFIATVPIPVTFADDWTLDSIYGQLQIGNIERENFCYLGLPEIQKQSDIPPGNQLFDSILLVENYPIEGLLEGLNNQHETDITFESIHCADHTNYPLTVEVRFTEQIELKITFNKEQFLTSSIEQMLKHLKNILIYFTEIKENQHLNRMDILSDDEHENLTDWNNTQADYADKYCIHEVFEQQVQSTPDAIAAVFEHESLTYRELNEQANQLAHLLVKQGAQPDGLIALCVDRSLEMLIGILGILKAGGAYLPIDPTYPEEHIDYILKDSGVVTVVTQSELLSEISFEDLKVIPIDVDMRSALLSGYSKDNLGAQALSLSSTHLAYAIYTSGSTGQPKGVLLTHQAAVNLAQSQQQLFEVESHSRVLQFASQSFDAAVSEWLMALLKGATLYICSHVDRQSPQILERYLVDRKITHVTLPPALLAHISPDKAYALKSLIVAGETCDSSLAHTWSEHWRLFNAYGPTEGTVCASVAKLSPSEPVSIGRPIDNVQLHVLDKRMQLVPIGVIGELHIGGIGVARGYLNRPELTKEKFIPNPFGSDPKDRLYKTGDLVRRLPDGNLEFMGRIDDQVKLRGFRIELGEIESALSEINGIKHSVVQAREDAGREKTLVAYVVLEAAAYAQEQEESARAERQQYIEEYKRTLKARLPAYMVPSVYVFLPELPLTPNGKVDKSALPAPDESDWVKAQYVAPRNDDEARLCVLWSNILKVSEVGVHDDFFALGGHSLLATRLVSQIRQEFEV</sequence>